<gene>
    <name evidence="2" type="ORF">V1477_017060</name>
</gene>
<keyword evidence="3" id="KW-1185">Reference proteome</keyword>
<proteinExistence type="predicted"/>
<reference evidence="2 3" key="1">
    <citation type="journal article" date="2024" name="Ann. Entomol. Soc. Am.">
        <title>Genomic analyses of the southern and eastern yellowjacket wasps (Hymenoptera: Vespidae) reveal evolutionary signatures of social life.</title>
        <authorList>
            <person name="Catto M.A."/>
            <person name="Caine P.B."/>
            <person name="Orr S.E."/>
            <person name="Hunt B.G."/>
            <person name="Goodisman M.A.D."/>
        </authorList>
    </citation>
    <scope>NUCLEOTIDE SEQUENCE [LARGE SCALE GENOMIC DNA]</scope>
    <source>
        <strain evidence="2">232</strain>
        <tissue evidence="2">Head and thorax</tissue>
    </source>
</reference>
<name>A0ABD2B4Y0_VESMC</name>
<evidence type="ECO:0000313" key="2">
    <source>
        <dbReference type="EMBL" id="KAL2727784.1"/>
    </source>
</evidence>
<protein>
    <submittedName>
        <fullName evidence="2">Leishmanolysin-like peptidase isoform X2</fullName>
    </submittedName>
</protein>
<comment type="caution">
    <text evidence="2">The sequence shown here is derived from an EMBL/GenBank/DDBJ whole genome shotgun (WGS) entry which is preliminary data.</text>
</comment>
<dbReference type="Proteomes" id="UP001607303">
    <property type="component" value="Unassembled WGS sequence"/>
</dbReference>
<organism evidence="2 3">
    <name type="scientific">Vespula maculifrons</name>
    <name type="common">Eastern yellow jacket</name>
    <name type="synonym">Wasp</name>
    <dbReference type="NCBI Taxonomy" id="7453"/>
    <lineage>
        <taxon>Eukaryota</taxon>
        <taxon>Metazoa</taxon>
        <taxon>Ecdysozoa</taxon>
        <taxon>Arthropoda</taxon>
        <taxon>Hexapoda</taxon>
        <taxon>Insecta</taxon>
        <taxon>Pterygota</taxon>
        <taxon>Neoptera</taxon>
        <taxon>Endopterygota</taxon>
        <taxon>Hymenoptera</taxon>
        <taxon>Apocrita</taxon>
        <taxon>Aculeata</taxon>
        <taxon>Vespoidea</taxon>
        <taxon>Vespidae</taxon>
        <taxon>Vespinae</taxon>
        <taxon>Vespula</taxon>
    </lineage>
</organism>
<feature type="compositionally biased region" description="Low complexity" evidence="1">
    <location>
        <begin position="114"/>
        <end position="134"/>
    </location>
</feature>
<feature type="region of interest" description="Disordered" evidence="1">
    <location>
        <begin position="114"/>
        <end position="145"/>
    </location>
</feature>
<dbReference type="AlphaFoldDB" id="A0ABD2B4Y0"/>
<evidence type="ECO:0000313" key="3">
    <source>
        <dbReference type="Proteomes" id="UP001607303"/>
    </source>
</evidence>
<evidence type="ECO:0000256" key="1">
    <source>
        <dbReference type="SAM" id="MobiDB-lite"/>
    </source>
</evidence>
<feature type="compositionally biased region" description="Basic residues" evidence="1">
    <location>
        <begin position="135"/>
        <end position="145"/>
    </location>
</feature>
<sequence length="145" mass="16159">MILCVLRCITTVLINIHINLKNFIENVIHGVHIEPAHEVKKRSISQPLRILLSYDESVFRSLSLIRWCTLDKDILGAGSFPSKSSNSQSSKAVYVVLDREMGKEKGQSFSSVIQFNSSSSNSGSSGDDGTSTRRNTSRHHRRVSL</sequence>
<accession>A0ABD2B4Y0</accession>
<dbReference type="EMBL" id="JAYRBN010000100">
    <property type="protein sequence ID" value="KAL2727784.1"/>
    <property type="molecule type" value="Genomic_DNA"/>
</dbReference>